<proteinExistence type="predicted"/>
<gene>
    <name evidence="2" type="ORF">FSW04_01420</name>
</gene>
<dbReference type="EMBL" id="CP042430">
    <property type="protein sequence ID" value="QEC46368.1"/>
    <property type="molecule type" value="Genomic_DNA"/>
</dbReference>
<dbReference type="InterPro" id="IPR011697">
    <property type="entry name" value="Peptidase_C26"/>
</dbReference>
<feature type="compositionally biased region" description="Polar residues" evidence="1">
    <location>
        <begin position="14"/>
        <end position="24"/>
    </location>
</feature>
<keyword evidence="3" id="KW-1185">Reference proteome</keyword>
<organism evidence="2 3">
    <name type="scientific">Baekduia soli</name>
    <dbReference type="NCBI Taxonomy" id="496014"/>
    <lineage>
        <taxon>Bacteria</taxon>
        <taxon>Bacillati</taxon>
        <taxon>Actinomycetota</taxon>
        <taxon>Thermoleophilia</taxon>
        <taxon>Solirubrobacterales</taxon>
        <taxon>Baekduiaceae</taxon>
        <taxon>Baekduia</taxon>
    </lineage>
</organism>
<evidence type="ECO:0000313" key="3">
    <source>
        <dbReference type="Proteomes" id="UP000321805"/>
    </source>
</evidence>
<dbReference type="GO" id="GO:0006598">
    <property type="term" value="P:polyamine catabolic process"/>
    <property type="evidence" value="ECO:0007669"/>
    <property type="project" value="TreeGrafter"/>
</dbReference>
<name>A0A5B8U065_9ACTN</name>
<dbReference type="CDD" id="cd01745">
    <property type="entry name" value="GATase1_2"/>
    <property type="match status" value="1"/>
</dbReference>
<dbReference type="SUPFAM" id="SSF52317">
    <property type="entry name" value="Class I glutamine amidotransferase-like"/>
    <property type="match status" value="1"/>
</dbReference>
<dbReference type="Pfam" id="PF07722">
    <property type="entry name" value="Peptidase_C26"/>
    <property type="match status" value="1"/>
</dbReference>
<dbReference type="GO" id="GO:0033969">
    <property type="term" value="F:gamma-glutamyl-gamma-aminobutyrate hydrolase activity"/>
    <property type="evidence" value="ECO:0007669"/>
    <property type="project" value="TreeGrafter"/>
</dbReference>
<accession>A0A5B8U065</accession>
<evidence type="ECO:0000313" key="2">
    <source>
        <dbReference type="EMBL" id="QEC46368.1"/>
    </source>
</evidence>
<dbReference type="Gene3D" id="3.40.50.880">
    <property type="match status" value="1"/>
</dbReference>
<dbReference type="AlphaFoldDB" id="A0A5B8U065"/>
<dbReference type="OrthoDB" id="9813383at2"/>
<dbReference type="KEGG" id="bsol:FSW04_01420"/>
<dbReference type="GO" id="GO:0005829">
    <property type="term" value="C:cytosol"/>
    <property type="evidence" value="ECO:0007669"/>
    <property type="project" value="TreeGrafter"/>
</dbReference>
<dbReference type="PANTHER" id="PTHR43235:SF1">
    <property type="entry name" value="GLUTAMINE AMIDOTRANSFERASE PB2B2.05-RELATED"/>
    <property type="match status" value="1"/>
</dbReference>
<dbReference type="InterPro" id="IPR044668">
    <property type="entry name" value="PuuD-like"/>
</dbReference>
<protein>
    <submittedName>
        <fullName evidence="2">Gamma-glutamyl-gamma-aminobutyrate hydrolase family protein</fullName>
    </submittedName>
</protein>
<sequence>MSAGVERGGVDRAQQPQIQTSGSRRSGMLFRPMNQSNADPPVRCGAPMVGVTGRRWPAETLHNGDVPALRGLCVDAFFTAYARAIAEAGGLAVFVPRESDPEVLAGRLDGVVLAGGLDVDPAFYGGEVGAETTLLDPEQDAFDIALARAAIVRGIPVLGTCRGHEVLNVALGGTLQDHRRDGHNERGCAAAQRVHDVSIADGSVLHALYGPRVSVNSLHHQAIATAAAGVRVAARSDDGLIEAIELLDHDAVGVQWHPEFHDGLDPILLWLVVQARERSGRRDRGAAG</sequence>
<dbReference type="InterPro" id="IPR029062">
    <property type="entry name" value="Class_I_gatase-like"/>
</dbReference>
<feature type="region of interest" description="Disordered" evidence="1">
    <location>
        <begin position="1"/>
        <end position="43"/>
    </location>
</feature>
<reference evidence="2 3" key="1">
    <citation type="journal article" date="2018" name="J. Microbiol.">
        <title>Baekduia soli gen. nov., sp. nov., a novel bacterium isolated from the soil of Baekdu Mountain and proposal of a novel family name, Baekduiaceae fam. nov.</title>
        <authorList>
            <person name="An D.S."/>
            <person name="Siddiqi M.Z."/>
            <person name="Kim K.H."/>
            <person name="Yu H.S."/>
            <person name="Im W.T."/>
        </authorList>
    </citation>
    <scope>NUCLEOTIDE SEQUENCE [LARGE SCALE GENOMIC DNA]</scope>
    <source>
        <strain evidence="2 3">BR7-21</strain>
    </source>
</reference>
<dbReference type="PROSITE" id="PS51273">
    <property type="entry name" value="GATASE_TYPE_1"/>
    <property type="match status" value="1"/>
</dbReference>
<dbReference type="PANTHER" id="PTHR43235">
    <property type="entry name" value="GLUTAMINE AMIDOTRANSFERASE PB2B2.05-RELATED"/>
    <property type="match status" value="1"/>
</dbReference>
<dbReference type="Proteomes" id="UP000321805">
    <property type="component" value="Chromosome"/>
</dbReference>
<evidence type="ECO:0000256" key="1">
    <source>
        <dbReference type="SAM" id="MobiDB-lite"/>
    </source>
</evidence>
<keyword evidence="2" id="KW-0378">Hydrolase</keyword>